<dbReference type="EMBL" id="JAUSTZ010000003">
    <property type="protein sequence ID" value="MDQ0225282.1"/>
    <property type="molecule type" value="Genomic_DNA"/>
</dbReference>
<evidence type="ECO:0000256" key="1">
    <source>
        <dbReference type="ARBA" id="ARBA00023125"/>
    </source>
</evidence>
<feature type="domain" description="HTH cro/C1-type" evidence="2">
    <location>
        <begin position="15"/>
        <end position="68"/>
    </location>
</feature>
<dbReference type="InterPro" id="IPR050807">
    <property type="entry name" value="TransReg_Diox_bact_type"/>
</dbReference>
<organism evidence="3 4">
    <name type="scientific">Metabacillus niabensis</name>
    <dbReference type="NCBI Taxonomy" id="324854"/>
    <lineage>
        <taxon>Bacteria</taxon>
        <taxon>Bacillati</taxon>
        <taxon>Bacillota</taxon>
        <taxon>Bacilli</taxon>
        <taxon>Bacillales</taxon>
        <taxon>Bacillaceae</taxon>
        <taxon>Metabacillus</taxon>
    </lineage>
</organism>
<dbReference type="Proteomes" id="UP001232245">
    <property type="component" value="Unassembled WGS sequence"/>
</dbReference>
<evidence type="ECO:0000313" key="4">
    <source>
        <dbReference type="Proteomes" id="UP001232245"/>
    </source>
</evidence>
<dbReference type="InterPro" id="IPR010982">
    <property type="entry name" value="Lambda_DNA-bd_dom_sf"/>
</dbReference>
<proteinExistence type="predicted"/>
<dbReference type="InterPro" id="IPR001387">
    <property type="entry name" value="Cro/C1-type_HTH"/>
</dbReference>
<sequence>MKKQIPRHNSIGEKLREARKAKGLTLGELAKGICSLGKMSNIENGHVSVTDEELKKFCEKLNIPINFFADPNIEDKINELDNQKQIIIDLIRLKNWKSIKLQLASFKKKIETYAIHTREIDYNYLSGVYYYEIKHYLLAEEFLTKVMEEEEENNYNLRLKIKAYNVLVGIYFYQKKSAKSNYILSEALKLSQASPTITKEERDNIYYNFSILNLYTGLNDLALNYINKVNHHIISPLETEYIKLLISFLENDSVDEMREDLFNLREKVQQTNDKEGILRGWALMIYSDMTAKPAIELIQQWKDSFYFDLDLISQEFEEETLSLLQLSIYVCLKKSEEQDLIEELFEKTRTFLPNISNQELIARSYFLEGIFERVYKQNSERALTLMQQALDTFDKADEGLLKADILFEISSLLGIDNQAMDALKIYHSHTKGNFLFTHFHELTLPRLKY</sequence>
<protein>
    <submittedName>
        <fullName evidence="3">Transcriptional regulator with XRE-family HTH domain</fullName>
    </submittedName>
</protein>
<keyword evidence="1" id="KW-0238">DNA-binding</keyword>
<dbReference type="SUPFAM" id="SSF47413">
    <property type="entry name" value="lambda repressor-like DNA-binding domains"/>
    <property type="match status" value="1"/>
</dbReference>
<evidence type="ECO:0000313" key="3">
    <source>
        <dbReference type="EMBL" id="MDQ0225282.1"/>
    </source>
</evidence>
<gene>
    <name evidence="3" type="ORF">J2S02_001626</name>
</gene>
<dbReference type="SUPFAM" id="SSF48452">
    <property type="entry name" value="TPR-like"/>
    <property type="match status" value="1"/>
</dbReference>
<dbReference type="RefSeq" id="WP_174881342.1">
    <property type="nucleotide sequence ID" value="NZ_CADEPK010000353.1"/>
</dbReference>
<dbReference type="PANTHER" id="PTHR46797:SF1">
    <property type="entry name" value="METHYLPHOSPHONATE SYNTHASE"/>
    <property type="match status" value="1"/>
</dbReference>
<reference evidence="3 4" key="1">
    <citation type="submission" date="2023-07" db="EMBL/GenBank/DDBJ databases">
        <title>Genomic Encyclopedia of Type Strains, Phase IV (KMG-IV): sequencing the most valuable type-strain genomes for metagenomic binning, comparative biology and taxonomic classification.</title>
        <authorList>
            <person name="Goeker M."/>
        </authorList>
    </citation>
    <scope>NUCLEOTIDE SEQUENCE [LARGE SCALE GENOMIC DNA]</scope>
    <source>
        <strain evidence="3 4">DSM 17723</strain>
    </source>
</reference>
<dbReference type="SMART" id="SM00530">
    <property type="entry name" value="HTH_XRE"/>
    <property type="match status" value="1"/>
</dbReference>
<evidence type="ECO:0000259" key="2">
    <source>
        <dbReference type="PROSITE" id="PS50943"/>
    </source>
</evidence>
<dbReference type="CDD" id="cd00093">
    <property type="entry name" value="HTH_XRE"/>
    <property type="match status" value="1"/>
</dbReference>
<keyword evidence="4" id="KW-1185">Reference proteome</keyword>
<comment type="caution">
    <text evidence="3">The sequence shown here is derived from an EMBL/GenBank/DDBJ whole genome shotgun (WGS) entry which is preliminary data.</text>
</comment>
<dbReference type="Gene3D" id="1.25.40.10">
    <property type="entry name" value="Tetratricopeptide repeat domain"/>
    <property type="match status" value="1"/>
</dbReference>
<dbReference type="PANTHER" id="PTHR46797">
    <property type="entry name" value="HTH-TYPE TRANSCRIPTIONAL REGULATOR"/>
    <property type="match status" value="1"/>
</dbReference>
<accession>A0ABT9YZ67</accession>
<dbReference type="Pfam" id="PF01381">
    <property type="entry name" value="HTH_3"/>
    <property type="match status" value="1"/>
</dbReference>
<dbReference type="PROSITE" id="PS50943">
    <property type="entry name" value="HTH_CROC1"/>
    <property type="match status" value="1"/>
</dbReference>
<dbReference type="InterPro" id="IPR011990">
    <property type="entry name" value="TPR-like_helical_dom_sf"/>
</dbReference>
<name>A0ABT9YZ67_9BACI</name>